<organism evidence="2">
    <name type="scientific">Microbacterium sp. LWS13-1.2</name>
    <dbReference type="NCBI Taxonomy" id="3135264"/>
    <lineage>
        <taxon>Bacteria</taxon>
        <taxon>Bacillati</taxon>
        <taxon>Actinomycetota</taxon>
        <taxon>Actinomycetes</taxon>
        <taxon>Micrococcales</taxon>
        <taxon>Microbacteriaceae</taxon>
        <taxon>Microbacterium</taxon>
    </lineage>
</organism>
<accession>A0AAU6SBR3</accession>
<name>A0AAU6SBR3_9MICO</name>
<evidence type="ECO:0008006" key="3">
    <source>
        <dbReference type="Google" id="ProtNLM"/>
    </source>
</evidence>
<proteinExistence type="predicted"/>
<sequence>MIEAVPHSVDEPRRPKDARSLVHRLAVSDGPLASYVRKRIATEFDYACVSHPDELDDVERGVTIGGLVKRNSRRYEKDDRHDVGDATRWVLGGDTEARLEALLERRREAKAAMEEAASRDAEADSLRQNAVTRRDVFTRVSAFTWDQVDLASAAAVTKARRDELRALTSRSGTLRDVRGPLRLHFDLEEAICALEWGPPQGCVDGEDPFADETRSRSSSPTCAVSSKATGPTSRPPVRSSASPCCSA</sequence>
<reference evidence="2" key="1">
    <citation type="submission" date="2024-04" db="EMBL/GenBank/DDBJ databases">
        <authorList>
            <person name="Roder T."/>
            <person name="Oberhansli S."/>
            <person name="Kreuzer M."/>
        </authorList>
    </citation>
    <scope>NUCLEOTIDE SEQUENCE</scope>
    <source>
        <strain evidence="2">LWS13-1.2</strain>
    </source>
</reference>
<feature type="region of interest" description="Disordered" evidence="1">
    <location>
        <begin position="203"/>
        <end position="247"/>
    </location>
</feature>
<dbReference type="AlphaFoldDB" id="A0AAU6SBR3"/>
<evidence type="ECO:0000256" key="1">
    <source>
        <dbReference type="SAM" id="MobiDB-lite"/>
    </source>
</evidence>
<protein>
    <recommendedName>
        <fullName evidence="3">DUF222 domain-containing protein</fullName>
    </recommendedName>
</protein>
<evidence type="ECO:0000313" key="2">
    <source>
        <dbReference type="EMBL" id="WZO34282.1"/>
    </source>
</evidence>
<gene>
    <name evidence="2" type="ORF">MRBLWS13_001935</name>
</gene>
<dbReference type="EMBL" id="CP151632">
    <property type="protein sequence ID" value="WZO34282.1"/>
    <property type="molecule type" value="Genomic_DNA"/>
</dbReference>
<feature type="compositionally biased region" description="Polar residues" evidence="1">
    <location>
        <begin position="216"/>
        <end position="232"/>
    </location>
</feature>